<dbReference type="CDD" id="cd07035">
    <property type="entry name" value="TPP_PYR_POX_like"/>
    <property type="match status" value="1"/>
</dbReference>
<evidence type="ECO:0000313" key="8">
    <source>
        <dbReference type="Proteomes" id="UP001597124"/>
    </source>
</evidence>
<name>A0ABW3BZV2_SPHXN</name>
<sequence length="560" mass="59582">MTSRRHAGTDPPMPSVAETIAETLVHQGVSHVFCVPGESYLAVLDALHGVQNRIALITCRHEAAAANMAEAYGKLNGRPGVAMVTRGPGATHASIGVHTAFQDSTPMLLFVGDVGTDMIGREAFQEVDYRRMFGALAKGVFVLDRADRAHEIVASAYALSLSGRPGPVVIALPEDILTEEALPAVATRIEPPQASPDASAIAALANMLDAAERPLLWLGGPGWTADDVAAVQSFAESAKLPVITSWRRKDRFDNAHPNYAGELGLGSNPKLIDRVKSADLVIALGTRLGEVASQGYTVPAVPSPAQSLVHIHPDADTLGRVRRPALAIQSSIRLACAALGELGFAIDGSRWTDWTRAARADYEAWVQPTNVVNGVNMAEVIGHLDDVLGADTIYCNGAGNFAGWLHRFHQHRRIGTQLAPTSGAMGYGVPAGIAAKLLQPEREVVVLAGDGDFLMSGNELITAARYGANVIFIVVDNGQYGTIRMHQARDYPGRQSGTALVNPDFSAFARSFGCHGETIDRTEDFPAALVRARESGVPALITVKTDPREISPGRRLDEAV</sequence>
<dbReference type="NCBIfam" id="NF006052">
    <property type="entry name" value="PRK08199.1"/>
    <property type="match status" value="1"/>
</dbReference>
<dbReference type="InterPro" id="IPR012001">
    <property type="entry name" value="Thiamin_PyroP_enz_TPP-bd_dom"/>
</dbReference>
<feature type="domain" description="Thiamine pyrophosphate enzyme N-terminal TPP-binding" evidence="6">
    <location>
        <begin position="16"/>
        <end position="129"/>
    </location>
</feature>
<evidence type="ECO:0000259" key="4">
    <source>
        <dbReference type="Pfam" id="PF00205"/>
    </source>
</evidence>
<evidence type="ECO:0000256" key="3">
    <source>
        <dbReference type="RuleBase" id="RU362132"/>
    </source>
</evidence>
<keyword evidence="8" id="KW-1185">Reference proteome</keyword>
<dbReference type="RefSeq" id="WP_381486428.1">
    <property type="nucleotide sequence ID" value="NZ_JBHTIK010000002.1"/>
</dbReference>
<evidence type="ECO:0000259" key="6">
    <source>
        <dbReference type="Pfam" id="PF02776"/>
    </source>
</evidence>
<proteinExistence type="inferred from homology"/>
<dbReference type="PANTHER" id="PTHR18968:SF120">
    <property type="entry name" value="ACETOLACTATE SYNTHASE LARGE SUBUNIT"/>
    <property type="match status" value="1"/>
</dbReference>
<evidence type="ECO:0000313" key="7">
    <source>
        <dbReference type="EMBL" id="MFD0847433.1"/>
    </source>
</evidence>
<dbReference type="Pfam" id="PF02776">
    <property type="entry name" value="TPP_enzyme_N"/>
    <property type="match status" value="1"/>
</dbReference>
<dbReference type="InterPro" id="IPR045229">
    <property type="entry name" value="TPP_enz"/>
</dbReference>
<dbReference type="InterPro" id="IPR029035">
    <property type="entry name" value="DHS-like_NAD/FAD-binding_dom"/>
</dbReference>
<accession>A0ABW3BZV2</accession>
<gene>
    <name evidence="7" type="ORF">ACFQ00_03795</name>
</gene>
<feature type="domain" description="Thiamine pyrophosphate enzyme TPP-binding" evidence="5">
    <location>
        <begin position="397"/>
        <end position="543"/>
    </location>
</feature>
<dbReference type="PANTHER" id="PTHR18968">
    <property type="entry name" value="THIAMINE PYROPHOSPHATE ENZYMES"/>
    <property type="match status" value="1"/>
</dbReference>
<organism evidence="7 8">
    <name type="scientific">Sphingosinicella xenopeptidilytica</name>
    <dbReference type="NCBI Taxonomy" id="364098"/>
    <lineage>
        <taxon>Bacteria</taxon>
        <taxon>Pseudomonadati</taxon>
        <taxon>Pseudomonadota</taxon>
        <taxon>Alphaproteobacteria</taxon>
        <taxon>Sphingomonadales</taxon>
        <taxon>Sphingosinicellaceae</taxon>
        <taxon>Sphingosinicella</taxon>
    </lineage>
</organism>
<dbReference type="Gene3D" id="3.40.50.970">
    <property type="match status" value="2"/>
</dbReference>
<keyword evidence="2 3" id="KW-0786">Thiamine pyrophosphate</keyword>
<feature type="domain" description="Thiamine pyrophosphate enzyme central" evidence="4">
    <location>
        <begin position="201"/>
        <end position="339"/>
    </location>
</feature>
<dbReference type="InterPro" id="IPR029061">
    <property type="entry name" value="THDP-binding"/>
</dbReference>
<evidence type="ECO:0000256" key="1">
    <source>
        <dbReference type="ARBA" id="ARBA00007812"/>
    </source>
</evidence>
<protein>
    <submittedName>
        <fullName evidence="7">Thiamine pyrophosphate-binding protein</fullName>
    </submittedName>
</protein>
<comment type="similarity">
    <text evidence="1 3">Belongs to the TPP enzyme family.</text>
</comment>
<dbReference type="SUPFAM" id="SSF52467">
    <property type="entry name" value="DHS-like NAD/FAD-binding domain"/>
    <property type="match status" value="1"/>
</dbReference>
<dbReference type="InterPro" id="IPR011766">
    <property type="entry name" value="TPP_enzyme_TPP-bd"/>
</dbReference>
<dbReference type="Proteomes" id="UP001597124">
    <property type="component" value="Unassembled WGS sequence"/>
</dbReference>
<dbReference type="EMBL" id="JBHTIK010000002">
    <property type="protein sequence ID" value="MFD0847433.1"/>
    <property type="molecule type" value="Genomic_DNA"/>
</dbReference>
<dbReference type="InterPro" id="IPR012000">
    <property type="entry name" value="Thiamin_PyroP_enz_cen_dom"/>
</dbReference>
<dbReference type="Pfam" id="PF02775">
    <property type="entry name" value="TPP_enzyme_C"/>
    <property type="match status" value="1"/>
</dbReference>
<evidence type="ECO:0000256" key="2">
    <source>
        <dbReference type="ARBA" id="ARBA00023052"/>
    </source>
</evidence>
<dbReference type="Gene3D" id="3.40.50.1220">
    <property type="entry name" value="TPP-binding domain"/>
    <property type="match status" value="1"/>
</dbReference>
<dbReference type="SUPFAM" id="SSF52518">
    <property type="entry name" value="Thiamin diphosphate-binding fold (THDP-binding)"/>
    <property type="match status" value="2"/>
</dbReference>
<dbReference type="CDD" id="cd00568">
    <property type="entry name" value="TPP_enzymes"/>
    <property type="match status" value="1"/>
</dbReference>
<reference evidence="8" key="1">
    <citation type="journal article" date="2019" name="Int. J. Syst. Evol. Microbiol.">
        <title>The Global Catalogue of Microorganisms (GCM) 10K type strain sequencing project: providing services to taxonomists for standard genome sequencing and annotation.</title>
        <authorList>
            <consortium name="The Broad Institute Genomics Platform"/>
            <consortium name="The Broad Institute Genome Sequencing Center for Infectious Disease"/>
            <person name="Wu L."/>
            <person name="Ma J."/>
        </authorList>
    </citation>
    <scope>NUCLEOTIDE SEQUENCE [LARGE SCALE GENOMIC DNA]</scope>
    <source>
        <strain evidence="8">CCUG 52537</strain>
    </source>
</reference>
<evidence type="ECO:0000259" key="5">
    <source>
        <dbReference type="Pfam" id="PF02775"/>
    </source>
</evidence>
<dbReference type="Pfam" id="PF00205">
    <property type="entry name" value="TPP_enzyme_M"/>
    <property type="match status" value="1"/>
</dbReference>
<comment type="caution">
    <text evidence="7">The sequence shown here is derived from an EMBL/GenBank/DDBJ whole genome shotgun (WGS) entry which is preliminary data.</text>
</comment>